<keyword evidence="4" id="KW-1185">Reference proteome</keyword>
<accession>A0A1D3DUS8</accession>
<evidence type="ECO:0000313" key="3">
    <source>
        <dbReference type="EMBL" id="OEJ96075.1"/>
    </source>
</evidence>
<sequence>MPRPTVARLALGSATVICSTVTLLLLTGTTSDAGIAVSAVLSLLLGLAVTLARTAEEGGESRAAGREPAAARERRSSVRG</sequence>
<dbReference type="AlphaFoldDB" id="A0A1D3DUS8"/>
<gene>
    <name evidence="3" type="ORF">J116_017970</name>
</gene>
<evidence type="ECO:0000313" key="4">
    <source>
        <dbReference type="Proteomes" id="UP000095329"/>
    </source>
</evidence>
<feature type="transmembrane region" description="Helical" evidence="2">
    <location>
        <begin position="7"/>
        <end position="27"/>
    </location>
</feature>
<evidence type="ECO:0000256" key="2">
    <source>
        <dbReference type="SAM" id="Phobius"/>
    </source>
</evidence>
<evidence type="ECO:0000256" key="1">
    <source>
        <dbReference type="SAM" id="MobiDB-lite"/>
    </source>
</evidence>
<keyword evidence="2" id="KW-0812">Transmembrane</keyword>
<feature type="transmembrane region" description="Helical" evidence="2">
    <location>
        <begin position="33"/>
        <end position="52"/>
    </location>
</feature>
<proteinExistence type="predicted"/>
<dbReference type="RefSeq" id="WP_023588460.1">
    <property type="nucleotide sequence ID" value="NZ_ASHX02000001.1"/>
</dbReference>
<name>A0A1D3DUS8_9ACTN</name>
<keyword evidence="2" id="KW-0472">Membrane</keyword>
<feature type="region of interest" description="Disordered" evidence="1">
    <location>
        <begin position="56"/>
        <end position="80"/>
    </location>
</feature>
<protein>
    <submittedName>
        <fullName evidence="3">Uncharacterized protein</fullName>
    </submittedName>
</protein>
<dbReference type="Proteomes" id="UP000095329">
    <property type="component" value="Unassembled WGS sequence"/>
</dbReference>
<dbReference type="STRING" id="1306406.J116_017970"/>
<keyword evidence="2" id="KW-1133">Transmembrane helix</keyword>
<reference evidence="3 4" key="1">
    <citation type="journal article" date="2013" name="Genome Announc.">
        <title>Genome Sequence of Streptomyces violaceusniger Strain SPC6, a Halotolerant Streptomycete That Exhibits Rapid Growth and Development.</title>
        <authorList>
            <person name="Chen X."/>
            <person name="Zhang B."/>
            <person name="Zhang W."/>
            <person name="Wu X."/>
            <person name="Zhang M."/>
            <person name="Chen T."/>
            <person name="Liu G."/>
            <person name="Dyson P."/>
        </authorList>
    </citation>
    <scope>NUCLEOTIDE SEQUENCE [LARGE SCALE GENOMIC DNA]</scope>
    <source>
        <strain evidence="3 4">SPC6</strain>
    </source>
</reference>
<dbReference type="EMBL" id="ASHX02000001">
    <property type="protein sequence ID" value="OEJ96075.1"/>
    <property type="molecule type" value="Genomic_DNA"/>
</dbReference>
<comment type="caution">
    <text evidence="3">The sequence shown here is derived from an EMBL/GenBank/DDBJ whole genome shotgun (WGS) entry which is preliminary data.</text>
</comment>
<organism evidence="3 4">
    <name type="scientific">Streptomyces thermolilacinus SPC6</name>
    <dbReference type="NCBI Taxonomy" id="1306406"/>
    <lineage>
        <taxon>Bacteria</taxon>
        <taxon>Bacillati</taxon>
        <taxon>Actinomycetota</taxon>
        <taxon>Actinomycetes</taxon>
        <taxon>Kitasatosporales</taxon>
        <taxon>Streptomycetaceae</taxon>
        <taxon>Streptomyces</taxon>
    </lineage>
</organism>